<dbReference type="InterPro" id="IPR019680">
    <property type="entry name" value="Mediator_Med1"/>
</dbReference>
<keyword evidence="7 9" id="KW-0539">Nucleus</keyword>
<evidence type="ECO:0000313" key="10">
    <source>
        <dbReference type="EMBL" id="CAB4004492.1"/>
    </source>
</evidence>
<keyword evidence="6 9" id="KW-0804">Transcription</keyword>
<proteinExistence type="inferred from homology"/>
<gene>
    <name evidence="10" type="ORF">PACLA_8A078419</name>
</gene>
<comment type="similarity">
    <text evidence="2 9">Belongs to the Mediator complex subunit 1 family.</text>
</comment>
<evidence type="ECO:0000256" key="4">
    <source>
        <dbReference type="ARBA" id="ARBA00023015"/>
    </source>
</evidence>
<reference evidence="10" key="1">
    <citation type="submission" date="2020-04" db="EMBL/GenBank/DDBJ databases">
        <authorList>
            <person name="Alioto T."/>
            <person name="Alioto T."/>
            <person name="Gomez Garrido J."/>
        </authorList>
    </citation>
    <scope>NUCLEOTIDE SEQUENCE</scope>
    <source>
        <strain evidence="10">A484AB</strain>
    </source>
</reference>
<dbReference type="AlphaFoldDB" id="A0A7D9I8T6"/>
<comment type="subcellular location">
    <subcellularLocation>
        <location evidence="1 9">Nucleus</location>
    </subcellularLocation>
</comment>
<keyword evidence="4 9" id="KW-0805">Transcription regulation</keyword>
<evidence type="ECO:0000256" key="6">
    <source>
        <dbReference type="ARBA" id="ARBA00023163"/>
    </source>
</evidence>
<evidence type="ECO:0000256" key="3">
    <source>
        <dbReference type="ARBA" id="ARBA00020612"/>
    </source>
</evidence>
<dbReference type="OrthoDB" id="2281547at2759"/>
<keyword evidence="5 9" id="KW-0010">Activator</keyword>
<dbReference type="Pfam" id="PF10744">
    <property type="entry name" value="Med1"/>
    <property type="match status" value="1"/>
</dbReference>
<evidence type="ECO:0000256" key="7">
    <source>
        <dbReference type="ARBA" id="ARBA00023242"/>
    </source>
</evidence>
<dbReference type="GO" id="GO:0045944">
    <property type="term" value="P:positive regulation of transcription by RNA polymerase II"/>
    <property type="evidence" value="ECO:0007669"/>
    <property type="project" value="UniProtKB-ARBA"/>
</dbReference>
<evidence type="ECO:0000256" key="9">
    <source>
        <dbReference type="RuleBase" id="RU364059"/>
    </source>
</evidence>
<accession>A0A7D9I8T6</accession>
<dbReference type="GO" id="GO:0003712">
    <property type="term" value="F:transcription coregulator activity"/>
    <property type="evidence" value="ECO:0007669"/>
    <property type="project" value="InterPro"/>
</dbReference>
<organism evidence="10 11">
    <name type="scientific">Paramuricea clavata</name>
    <name type="common">Red gorgonian</name>
    <name type="synonym">Violescent sea-whip</name>
    <dbReference type="NCBI Taxonomy" id="317549"/>
    <lineage>
        <taxon>Eukaryota</taxon>
        <taxon>Metazoa</taxon>
        <taxon>Cnidaria</taxon>
        <taxon>Anthozoa</taxon>
        <taxon>Octocorallia</taxon>
        <taxon>Malacalcyonacea</taxon>
        <taxon>Plexauridae</taxon>
        <taxon>Paramuricea</taxon>
    </lineage>
</organism>
<name>A0A7D9I8T6_PARCT</name>
<dbReference type="Proteomes" id="UP001152795">
    <property type="component" value="Unassembled WGS sequence"/>
</dbReference>
<protein>
    <recommendedName>
        <fullName evidence="3 9">Mediator of RNA polymerase II transcription subunit 1</fullName>
    </recommendedName>
    <alternativeName>
        <fullName evidence="8 9">Mediator complex subunit 1</fullName>
    </alternativeName>
</protein>
<evidence type="ECO:0000256" key="1">
    <source>
        <dbReference type="ARBA" id="ARBA00004123"/>
    </source>
</evidence>
<evidence type="ECO:0000256" key="5">
    <source>
        <dbReference type="ARBA" id="ARBA00023159"/>
    </source>
</evidence>
<evidence type="ECO:0000313" key="11">
    <source>
        <dbReference type="Proteomes" id="UP001152795"/>
    </source>
</evidence>
<comment type="function">
    <text evidence="9">Component of the Mediator complex, a coactivator involved in the regulated transcription of nearly all RNA polymerase II-dependent genes. Mediator functions as a bridge to convey information from gene-specific regulatory proteins to the basal RNA polymerase II transcription machinery. Mediator is recruited to promoters by direct interactions with regulatory proteins and serves as a scaffold for the assembly of a functional preinitiation complex with RNA polymerase II and the general transcription factors.</text>
</comment>
<dbReference type="PANTHER" id="PTHR12881">
    <property type="entry name" value="MEDIATOR OF RNA POLYMERASE II TRANSCRIPTION SUBUNIT 1"/>
    <property type="match status" value="1"/>
</dbReference>
<comment type="caution">
    <text evidence="10">The sequence shown here is derived from an EMBL/GenBank/DDBJ whole genome shotgun (WGS) entry which is preliminary data.</text>
</comment>
<dbReference type="InterPro" id="IPR051999">
    <property type="entry name" value="Mediator_complex_subunit_1"/>
</dbReference>
<evidence type="ECO:0000256" key="2">
    <source>
        <dbReference type="ARBA" id="ARBA00006210"/>
    </source>
</evidence>
<dbReference type="PANTHER" id="PTHR12881:SF10">
    <property type="entry name" value="MEDIATOR OF RNA POLYMERASE II TRANSCRIPTION SUBUNIT 1"/>
    <property type="match status" value="1"/>
</dbReference>
<sequence>MVFLAVHSFGPYNFHQEHNKFKGLLNGIHSRCKQCKSWSNSKHAVKAFVDRQQQVKHLMPIKTYIAECLDKIQGVIRENNLTDTIHRLELITRQVGLKFDVSTTYTECFISSDMFYVEVQLQDNGNILEVKVQHYGDLVPVLLLYG</sequence>
<dbReference type="EMBL" id="CACRXK020004921">
    <property type="protein sequence ID" value="CAB4004492.1"/>
    <property type="molecule type" value="Genomic_DNA"/>
</dbReference>
<keyword evidence="11" id="KW-1185">Reference proteome</keyword>
<evidence type="ECO:0000256" key="8">
    <source>
        <dbReference type="ARBA" id="ARBA00031254"/>
    </source>
</evidence>
<dbReference type="GO" id="GO:0016592">
    <property type="term" value="C:mediator complex"/>
    <property type="evidence" value="ECO:0007669"/>
    <property type="project" value="InterPro"/>
</dbReference>